<sequence length="382" mass="42026">MKIAPPVIPQTSHLSPVPPPSTPANLRPGTGDAAAKTLADQKLGDLKDDASLVQQADTHDQRDQARTLNGLRSQAAQSSQISRELNAAYKKSVDTKVRDLRRDLRNLPGLAAPTYQNIAARVLQESEGDVGVAWSWLQEAARQAHQEGQPKEGNELREMAQKMRKDVSRALRYNRKATLRGGRARATGPRGDTQEAMYNAAVDGPHNVIGLLEALLEDMREHGKSDISLREVQSKMAKDIASAAAANAKAQTRPLMHGMTTATHVATLKRACEDLLTHMRSKNPELRVEGVALLHQLFALAGHKMPIENTRTLLELIGGKRLRDQLACLNGIRNILLYKVHRPLWGAVKNYHAAQDNLLKLGTLMTAEEQKLIQENSALWNA</sequence>
<keyword evidence="3" id="KW-1185">Reference proteome</keyword>
<reference evidence="2 3" key="1">
    <citation type="submission" date="2020-03" db="EMBL/GenBank/DDBJ databases">
        <authorList>
            <person name="Wang L."/>
            <person name="He N."/>
            <person name="Li Y."/>
            <person name="Fang Y."/>
            <person name="Zhang F."/>
        </authorList>
    </citation>
    <scope>NUCLEOTIDE SEQUENCE [LARGE SCALE GENOMIC DNA]</scope>
    <source>
        <strain evidence="3">hsmgli-8</strain>
    </source>
</reference>
<feature type="region of interest" description="Disordered" evidence="1">
    <location>
        <begin position="1"/>
        <end position="32"/>
    </location>
</feature>
<dbReference type="Proteomes" id="UP000746535">
    <property type="component" value="Unassembled WGS sequence"/>
</dbReference>
<accession>A0ABX0YJW2</accession>
<gene>
    <name evidence="2" type="ORF">HBH25_15725</name>
</gene>
<dbReference type="EMBL" id="JAAVJI010000009">
    <property type="protein sequence ID" value="NJP02298.1"/>
    <property type="molecule type" value="Genomic_DNA"/>
</dbReference>
<evidence type="ECO:0008006" key="4">
    <source>
        <dbReference type="Google" id="ProtNLM"/>
    </source>
</evidence>
<protein>
    <recommendedName>
        <fullName evidence="4">Type III secretion protein W</fullName>
    </recommendedName>
</protein>
<comment type="caution">
    <text evidence="2">The sequence shown here is derived from an EMBL/GenBank/DDBJ whole genome shotgun (WGS) entry which is preliminary data.</text>
</comment>
<proteinExistence type="predicted"/>
<name>A0ABX0YJW2_9PSED</name>
<evidence type="ECO:0000313" key="2">
    <source>
        <dbReference type="EMBL" id="NJP02298.1"/>
    </source>
</evidence>
<evidence type="ECO:0000256" key="1">
    <source>
        <dbReference type="SAM" id="MobiDB-lite"/>
    </source>
</evidence>
<organism evidence="2 3">
    <name type="scientific">Pseudomonas quercus</name>
    <dbReference type="NCBI Taxonomy" id="2722792"/>
    <lineage>
        <taxon>Bacteria</taxon>
        <taxon>Pseudomonadati</taxon>
        <taxon>Pseudomonadota</taxon>
        <taxon>Gammaproteobacteria</taxon>
        <taxon>Pseudomonadales</taxon>
        <taxon>Pseudomonadaceae</taxon>
        <taxon>Pseudomonas</taxon>
    </lineage>
</organism>
<dbReference type="RefSeq" id="WP_168084881.1">
    <property type="nucleotide sequence ID" value="NZ_JAAVJI010000009.1"/>
</dbReference>
<evidence type="ECO:0000313" key="3">
    <source>
        <dbReference type="Proteomes" id="UP000746535"/>
    </source>
</evidence>